<reference evidence="2 3" key="1">
    <citation type="submission" date="2018-03" db="EMBL/GenBank/DDBJ databases">
        <title>Genomic Encyclopedia of Archaeal and Bacterial Type Strains, Phase II (KMG-II): from individual species to whole genera.</title>
        <authorList>
            <person name="Goeker M."/>
        </authorList>
    </citation>
    <scope>NUCLEOTIDE SEQUENCE [LARGE SCALE GENOMIC DNA]</scope>
    <source>
        <strain evidence="2 3">DSM 29328</strain>
    </source>
</reference>
<gene>
    <name evidence="2" type="ORF">CLV78_105121</name>
</gene>
<name>A0A2T0RPF7_9RHOB</name>
<dbReference type="InterPro" id="IPR026265">
    <property type="entry name" value="LptC"/>
</dbReference>
<dbReference type="GO" id="GO:0005886">
    <property type="term" value="C:plasma membrane"/>
    <property type="evidence" value="ECO:0007669"/>
    <property type="project" value="InterPro"/>
</dbReference>
<keyword evidence="1" id="KW-0812">Transmembrane</keyword>
<evidence type="ECO:0000313" key="2">
    <source>
        <dbReference type="EMBL" id="PRY23069.1"/>
    </source>
</evidence>
<sequence length="201" mass="21841">MATRDNLHSWVVAWLKVILPLCALALLSTLFLVARHGEEETELPFTEQQLEEMASEQRVDVARFSGTTEEGRSIEVSALSATPRPDDLNIVDTAMMVGTLETGDHSSIHVTSDAGTVLAEESRAQLRGNVRIETSTGYTILTEELETALDSMNMDTTTEVTAEGPLGRIDAGRMTVTSGEGDDVSVVFKDGVKLLYLPQTQ</sequence>
<feature type="transmembrane region" description="Helical" evidence="1">
    <location>
        <begin position="12"/>
        <end position="34"/>
    </location>
</feature>
<accession>A0A2T0RPF7</accession>
<comment type="caution">
    <text evidence="2">The sequence shown here is derived from an EMBL/GenBank/DDBJ whole genome shotgun (WGS) entry which is preliminary data.</text>
</comment>
<dbReference type="AlphaFoldDB" id="A0A2T0RPF7"/>
<dbReference type="Proteomes" id="UP000239480">
    <property type="component" value="Unassembled WGS sequence"/>
</dbReference>
<dbReference type="NCBIfam" id="TIGR04409">
    <property type="entry name" value="LptC_YrbK"/>
    <property type="match status" value="1"/>
</dbReference>
<dbReference type="RefSeq" id="WP_106205383.1">
    <property type="nucleotide sequence ID" value="NZ_PVTD01000005.1"/>
</dbReference>
<proteinExistence type="predicted"/>
<evidence type="ECO:0000256" key="1">
    <source>
        <dbReference type="SAM" id="Phobius"/>
    </source>
</evidence>
<organism evidence="2 3">
    <name type="scientific">Aliiruegeria haliotis</name>
    <dbReference type="NCBI Taxonomy" id="1280846"/>
    <lineage>
        <taxon>Bacteria</taxon>
        <taxon>Pseudomonadati</taxon>
        <taxon>Pseudomonadota</taxon>
        <taxon>Alphaproteobacteria</taxon>
        <taxon>Rhodobacterales</taxon>
        <taxon>Roseobacteraceae</taxon>
        <taxon>Aliiruegeria</taxon>
    </lineage>
</organism>
<keyword evidence="1" id="KW-0472">Membrane</keyword>
<dbReference type="InterPro" id="IPR010664">
    <property type="entry name" value="LipoPS_assembly_LptC-rel"/>
</dbReference>
<evidence type="ECO:0000313" key="3">
    <source>
        <dbReference type="Proteomes" id="UP000239480"/>
    </source>
</evidence>
<dbReference type="GO" id="GO:0015221">
    <property type="term" value="F:lipopolysaccharide transmembrane transporter activity"/>
    <property type="evidence" value="ECO:0007669"/>
    <property type="project" value="InterPro"/>
</dbReference>
<keyword evidence="3" id="KW-1185">Reference proteome</keyword>
<protein>
    <submittedName>
        <fullName evidence="2">Lipopolysaccharide export system protein LptC</fullName>
    </submittedName>
</protein>
<dbReference type="Pfam" id="PF06835">
    <property type="entry name" value="LptC"/>
    <property type="match status" value="1"/>
</dbReference>
<dbReference type="OrthoDB" id="7871110at2"/>
<dbReference type="Gene3D" id="2.60.450.10">
    <property type="entry name" value="Lipopolysaccharide (LPS) transport protein A like domain"/>
    <property type="match status" value="1"/>
</dbReference>
<keyword evidence="1" id="KW-1133">Transmembrane helix</keyword>
<dbReference type="EMBL" id="PVTD01000005">
    <property type="protein sequence ID" value="PRY23069.1"/>
    <property type="molecule type" value="Genomic_DNA"/>
</dbReference>